<evidence type="ECO:0000313" key="4">
    <source>
        <dbReference type="EMBL" id="MET3794724.1"/>
    </source>
</evidence>
<dbReference type="InterPro" id="IPR042188">
    <property type="entry name" value="MmgE/PrpD_sf_2"/>
</dbReference>
<dbReference type="InterPro" id="IPR005656">
    <property type="entry name" value="MmgE_PrpD"/>
</dbReference>
<dbReference type="Gene3D" id="3.30.1330.120">
    <property type="entry name" value="2-methylcitrate dehydratase PrpD"/>
    <property type="match status" value="1"/>
</dbReference>
<keyword evidence="5" id="KW-1185">Reference proteome</keyword>
<gene>
    <name evidence="4" type="ORF">ABID37_004964</name>
</gene>
<protein>
    <submittedName>
        <fullName evidence="4">2-methylcitrate dehydratase PrpD</fullName>
    </submittedName>
</protein>
<dbReference type="Pfam" id="PF19305">
    <property type="entry name" value="MmgE_PrpD_C"/>
    <property type="match status" value="1"/>
</dbReference>
<dbReference type="PANTHER" id="PTHR16943:SF8">
    <property type="entry name" value="2-METHYLCITRATE DEHYDRATASE"/>
    <property type="match status" value="1"/>
</dbReference>
<dbReference type="InterPro" id="IPR042183">
    <property type="entry name" value="MmgE/PrpD_sf_1"/>
</dbReference>
<name>A0ABV2N7C6_9HYPH</name>
<comment type="caution">
    <text evidence="4">The sequence shown here is derived from an EMBL/GenBank/DDBJ whole genome shotgun (WGS) entry which is preliminary data.</text>
</comment>
<evidence type="ECO:0000259" key="2">
    <source>
        <dbReference type="Pfam" id="PF03972"/>
    </source>
</evidence>
<dbReference type="Gene3D" id="1.10.4100.10">
    <property type="entry name" value="2-methylcitrate dehydratase PrpD"/>
    <property type="match status" value="1"/>
</dbReference>
<evidence type="ECO:0000259" key="3">
    <source>
        <dbReference type="Pfam" id="PF19305"/>
    </source>
</evidence>
<dbReference type="Proteomes" id="UP001549076">
    <property type="component" value="Unassembled WGS sequence"/>
</dbReference>
<dbReference type="InterPro" id="IPR036148">
    <property type="entry name" value="MmgE/PrpD_sf"/>
</dbReference>
<evidence type="ECO:0000313" key="5">
    <source>
        <dbReference type="Proteomes" id="UP001549076"/>
    </source>
</evidence>
<reference evidence="4 5" key="1">
    <citation type="submission" date="2024-06" db="EMBL/GenBank/DDBJ databases">
        <title>Genomic Encyclopedia of Type Strains, Phase IV (KMG-IV): sequencing the most valuable type-strain genomes for metagenomic binning, comparative biology and taxonomic classification.</title>
        <authorList>
            <person name="Goeker M."/>
        </authorList>
    </citation>
    <scope>NUCLEOTIDE SEQUENCE [LARGE SCALE GENOMIC DNA]</scope>
    <source>
        <strain evidence="4 5">DSM 27865</strain>
    </source>
</reference>
<dbReference type="InterPro" id="IPR045336">
    <property type="entry name" value="MmgE_PrpD_N"/>
</dbReference>
<dbReference type="PANTHER" id="PTHR16943">
    <property type="entry name" value="2-METHYLCITRATE DEHYDRATASE-RELATED"/>
    <property type="match status" value="1"/>
</dbReference>
<dbReference type="EMBL" id="JBEPML010000028">
    <property type="protein sequence ID" value="MET3794724.1"/>
    <property type="molecule type" value="Genomic_DNA"/>
</dbReference>
<accession>A0ABV2N7C6</accession>
<organism evidence="4 5">
    <name type="scientific">Aquamicrobium terrae</name>
    <dbReference type="NCBI Taxonomy" id="1324945"/>
    <lineage>
        <taxon>Bacteria</taxon>
        <taxon>Pseudomonadati</taxon>
        <taxon>Pseudomonadota</taxon>
        <taxon>Alphaproteobacteria</taxon>
        <taxon>Hyphomicrobiales</taxon>
        <taxon>Phyllobacteriaceae</taxon>
        <taxon>Aquamicrobium</taxon>
    </lineage>
</organism>
<evidence type="ECO:0000256" key="1">
    <source>
        <dbReference type="ARBA" id="ARBA00006174"/>
    </source>
</evidence>
<feature type="domain" description="MmgE/PrpD N-terminal" evidence="2">
    <location>
        <begin position="7"/>
        <end position="240"/>
    </location>
</feature>
<comment type="similarity">
    <text evidence="1">Belongs to the PrpD family.</text>
</comment>
<feature type="domain" description="MmgE/PrpD C-terminal" evidence="3">
    <location>
        <begin position="268"/>
        <end position="430"/>
    </location>
</feature>
<dbReference type="InterPro" id="IPR045337">
    <property type="entry name" value="MmgE_PrpD_C"/>
</dbReference>
<proteinExistence type="inferred from homology"/>
<dbReference type="Pfam" id="PF03972">
    <property type="entry name" value="MmgE_PrpD_N"/>
    <property type="match status" value="1"/>
</dbReference>
<sequence length="466" mass="49316">METGLTRQIGNFIAELSPDRLPGGASDTVVTAFTDCIGVMLAGRDEPSLCAVREEFLAKAGDGRSSVLLSGLHADPATAALINGTAAHVLDYDDVALRGHPSAVLVPAILAEAEGIDADGPAMIAAYVAGYETWAELGRRLPKPLHTKGYHPTAIFGTLAVAAACANLRNLTAERAASAVAMAASQASGLTVNFGSDTKPFHVGSAAAAGLICARLAARGMTASSDALENPAGFLAAYGAEPQGLSEPADELGSRWRILEHGISIKRYPVCYAIHRVIDAIIEMRPALQARLAEIESIHIHLGDIQKRMLRIDRPSTPLEAKFSAGFCTAAALVAGNVGIAELRDDLIGSGLIEDLTSKITYETITEVDPAFSNYAPYDQVRVRMRTGECFESPQIRRCKGHANMPMSAAELRAKFEDCTRNAFTASTRKNLFEQLQSLPRLGSAADLSAIAASSIPSQRYQAASK</sequence>
<dbReference type="RefSeq" id="WP_354199635.1">
    <property type="nucleotide sequence ID" value="NZ_JBEPML010000028.1"/>
</dbReference>
<dbReference type="SUPFAM" id="SSF103378">
    <property type="entry name" value="2-methylcitrate dehydratase PrpD"/>
    <property type="match status" value="1"/>
</dbReference>